<dbReference type="Proteomes" id="UP000250043">
    <property type="component" value="Unassembled WGS sequence"/>
</dbReference>
<proteinExistence type="predicted"/>
<name>A0A8E2DGI6_9APHY</name>
<evidence type="ECO:0000313" key="2">
    <source>
        <dbReference type="EMBL" id="OCH85991.1"/>
    </source>
</evidence>
<reference evidence="2 3" key="1">
    <citation type="submission" date="2016-07" db="EMBL/GenBank/DDBJ databases">
        <title>Draft genome of the white-rot fungus Obba rivulosa 3A-2.</title>
        <authorList>
            <consortium name="DOE Joint Genome Institute"/>
            <person name="Miettinen O."/>
            <person name="Riley R."/>
            <person name="Acob R."/>
            <person name="Barry K."/>
            <person name="Cullen D."/>
            <person name="De Vries R."/>
            <person name="Hainaut M."/>
            <person name="Hatakka A."/>
            <person name="Henrissat B."/>
            <person name="Hilden K."/>
            <person name="Kuo R."/>
            <person name="Labutti K."/>
            <person name="Lipzen A."/>
            <person name="Makela M.R."/>
            <person name="Sandor L."/>
            <person name="Spatafora J.W."/>
            <person name="Grigoriev I.V."/>
            <person name="Hibbett D.S."/>
        </authorList>
    </citation>
    <scope>NUCLEOTIDE SEQUENCE [LARGE SCALE GENOMIC DNA]</scope>
    <source>
        <strain evidence="2 3">3A-2</strain>
    </source>
</reference>
<protein>
    <recommendedName>
        <fullName evidence="1">Integrase zinc-binding domain-containing protein</fullName>
    </recommendedName>
</protein>
<dbReference type="OrthoDB" id="446925at2759"/>
<dbReference type="Pfam" id="PF17921">
    <property type="entry name" value="Integrase_H2C2"/>
    <property type="match status" value="1"/>
</dbReference>
<dbReference type="AlphaFoldDB" id="A0A8E2DGI6"/>
<feature type="non-terminal residue" evidence="2">
    <location>
        <position position="1"/>
    </location>
</feature>
<evidence type="ECO:0000259" key="1">
    <source>
        <dbReference type="Pfam" id="PF17921"/>
    </source>
</evidence>
<sequence length="70" mass="8401">FLRGATIFKRRANQMPLPMVMEPQHCLQILTYAYDNLGHRGVYGVFYHIQDRFFWSHMLQDVKHHVSSCY</sequence>
<evidence type="ECO:0000313" key="3">
    <source>
        <dbReference type="Proteomes" id="UP000250043"/>
    </source>
</evidence>
<dbReference type="InterPro" id="IPR041588">
    <property type="entry name" value="Integrase_H2C2"/>
</dbReference>
<accession>A0A8E2DGI6</accession>
<organism evidence="2 3">
    <name type="scientific">Obba rivulosa</name>
    <dbReference type="NCBI Taxonomy" id="1052685"/>
    <lineage>
        <taxon>Eukaryota</taxon>
        <taxon>Fungi</taxon>
        <taxon>Dikarya</taxon>
        <taxon>Basidiomycota</taxon>
        <taxon>Agaricomycotina</taxon>
        <taxon>Agaricomycetes</taxon>
        <taxon>Polyporales</taxon>
        <taxon>Gelatoporiaceae</taxon>
        <taxon>Obba</taxon>
    </lineage>
</organism>
<dbReference type="EMBL" id="KV722551">
    <property type="protein sequence ID" value="OCH85991.1"/>
    <property type="molecule type" value="Genomic_DNA"/>
</dbReference>
<keyword evidence="3" id="KW-1185">Reference proteome</keyword>
<gene>
    <name evidence="2" type="ORF">OBBRIDRAFT_738880</name>
</gene>
<feature type="domain" description="Integrase zinc-binding" evidence="1">
    <location>
        <begin position="24"/>
        <end position="69"/>
    </location>
</feature>
<dbReference type="Gene3D" id="1.10.340.70">
    <property type="match status" value="1"/>
</dbReference>